<dbReference type="GO" id="GO:0005886">
    <property type="term" value="C:plasma membrane"/>
    <property type="evidence" value="ECO:0007669"/>
    <property type="project" value="UniProtKB-SubCell"/>
</dbReference>
<keyword evidence="2" id="KW-1003">Cell membrane</keyword>
<feature type="domain" description="ABC3 transporter permease C-terminal" evidence="8">
    <location>
        <begin position="733"/>
        <end position="834"/>
    </location>
</feature>
<accession>A0A173QV03</accession>
<dbReference type="RefSeq" id="WP_022045867.1">
    <property type="nucleotide sequence ID" value="NZ_CYXV01000001.1"/>
</dbReference>
<dbReference type="Pfam" id="PF02687">
    <property type="entry name" value="FtsX"/>
    <property type="match status" value="2"/>
</dbReference>
<comment type="subcellular location">
    <subcellularLocation>
        <location evidence="1">Cell membrane</location>
        <topology evidence="1">Multi-pass membrane protein</topology>
    </subcellularLocation>
</comment>
<feature type="transmembrane region" description="Helical" evidence="7">
    <location>
        <begin position="373"/>
        <end position="397"/>
    </location>
</feature>
<evidence type="ECO:0000256" key="1">
    <source>
        <dbReference type="ARBA" id="ARBA00004651"/>
    </source>
</evidence>
<gene>
    <name evidence="9" type="ORF">ERS852420_00048</name>
</gene>
<feature type="transmembrane region" description="Helical" evidence="7">
    <location>
        <begin position="460"/>
        <end position="479"/>
    </location>
</feature>
<organism evidence="9 10">
    <name type="scientific">Roseburia faecis</name>
    <dbReference type="NCBI Taxonomy" id="301302"/>
    <lineage>
        <taxon>Bacteria</taxon>
        <taxon>Bacillati</taxon>
        <taxon>Bacillota</taxon>
        <taxon>Clostridia</taxon>
        <taxon>Lachnospirales</taxon>
        <taxon>Lachnospiraceae</taxon>
        <taxon>Roseburia</taxon>
    </lineage>
</organism>
<evidence type="ECO:0000313" key="10">
    <source>
        <dbReference type="Proteomes" id="UP000095495"/>
    </source>
</evidence>
<feature type="transmembrane region" description="Helical" evidence="7">
    <location>
        <begin position="21"/>
        <end position="42"/>
    </location>
</feature>
<dbReference type="AlphaFoldDB" id="A0A173QV03"/>
<evidence type="ECO:0000256" key="6">
    <source>
        <dbReference type="ARBA" id="ARBA00038076"/>
    </source>
</evidence>
<protein>
    <submittedName>
        <fullName evidence="9">Acidobacterial duplicated orphan permease</fullName>
    </submittedName>
</protein>
<feature type="domain" description="ABC3 transporter permease C-terminal" evidence="8">
    <location>
        <begin position="319"/>
        <end position="441"/>
    </location>
</feature>
<evidence type="ECO:0000313" key="9">
    <source>
        <dbReference type="EMBL" id="CUM69435.1"/>
    </source>
</evidence>
<dbReference type="PANTHER" id="PTHR30572">
    <property type="entry name" value="MEMBRANE COMPONENT OF TRANSPORTER-RELATED"/>
    <property type="match status" value="1"/>
</dbReference>
<evidence type="ECO:0000259" key="8">
    <source>
        <dbReference type="Pfam" id="PF02687"/>
    </source>
</evidence>
<dbReference type="InterPro" id="IPR050250">
    <property type="entry name" value="Macrolide_Exporter_MacB"/>
</dbReference>
<name>A0A173QV03_9FIRM</name>
<evidence type="ECO:0000256" key="3">
    <source>
        <dbReference type="ARBA" id="ARBA00022692"/>
    </source>
</evidence>
<dbReference type="PANTHER" id="PTHR30572:SF4">
    <property type="entry name" value="ABC TRANSPORTER PERMEASE YTRF"/>
    <property type="match status" value="1"/>
</dbReference>
<feature type="transmembrane region" description="Helical" evidence="7">
    <location>
        <begin position="728"/>
        <end position="750"/>
    </location>
</feature>
<evidence type="ECO:0000256" key="2">
    <source>
        <dbReference type="ARBA" id="ARBA00022475"/>
    </source>
</evidence>
<sequence length="851" mass="95029">MVTSIMKKRTIRERKKNRRQTIAVWITTCIATALFAAVFSFASSCQAGLIEYAKDLSGDYDYVFYDVPREEADHIVNNRKVATAYQSVGLGYAKLSGSKNPDKPYVYLTAMDNRAMQKNALHLIKGRMPKNDHEILLSRHMMTNGGVEYRVGDTITLDISEREDKNGNVLTQSSGYRTGEKLKKKLTASFQVVGIVQRPNFGFEEWTAPGYSVITYLNPKGDNIPEKYMQRTDIYCKYTKAGLRDRAQTTADIVGVTLTPGVQKFPFIKDERITNRQINDLMERSPYRFYENWGLIRFERMDIGQSAYHMLYLAVAVTNVIILAAAVSCIGSSFAISMEEKRKSYGMLASVGATPRQIRQSVYYEAFLTGRTAIPLGTVLGLLLSTGGIFAIKALLYGQNTVQYLHVHVAWQMLIAGILLSAVTLVLSARRPAKQAAKSSPVAAMRGQAKKSRRAKKRTITAAIAGCTALFILVSYFMGVQTISVGQSNHMFDDHANVSVDVQGSWEANRSAVLQSTKEKSVTEAAVLRTAAYMVNTKEVPYTQTHIRRNGAPDLKHETTAVIQVLAVGETAYRNYLKELGLSYETAKDCAIFYNAYAGYWDGKETTWKVTDYKPGDWIRGQFCREEQMEKTPDMTDQMQIAAVTTRRPFGVDTSQSYTDSGTIIVSDAWLDAHDPQGGAKITVKYASTDPGTLTQALEKTYDFYPEEIRNRDLQNRENNMLLFVDGIALYGFLLAVLLIGVTNICNTVLTDLWQRRREFVILRSVGMTPKQEKQMLAKEFFGYGRNGIAIGLVIGGCASALYYRIFASGVQGALWFCVAATVVIMVGLLLLFAGMIRYAMMKNKDMILGR</sequence>
<comment type="similarity">
    <text evidence="6">Belongs to the ABC-4 integral membrane protein family.</text>
</comment>
<dbReference type="EMBL" id="CYXV01000001">
    <property type="protein sequence ID" value="CUM69435.1"/>
    <property type="molecule type" value="Genomic_DNA"/>
</dbReference>
<keyword evidence="4 7" id="KW-1133">Transmembrane helix</keyword>
<evidence type="ECO:0000256" key="7">
    <source>
        <dbReference type="SAM" id="Phobius"/>
    </source>
</evidence>
<dbReference type="InterPro" id="IPR003838">
    <property type="entry name" value="ABC3_permease_C"/>
</dbReference>
<feature type="transmembrane region" description="Helical" evidence="7">
    <location>
        <begin position="813"/>
        <end position="837"/>
    </location>
</feature>
<proteinExistence type="inferred from homology"/>
<feature type="transmembrane region" description="Helical" evidence="7">
    <location>
        <begin position="784"/>
        <end position="807"/>
    </location>
</feature>
<dbReference type="GO" id="GO:0022857">
    <property type="term" value="F:transmembrane transporter activity"/>
    <property type="evidence" value="ECO:0007669"/>
    <property type="project" value="TreeGrafter"/>
</dbReference>
<dbReference type="Proteomes" id="UP000095495">
    <property type="component" value="Unassembled WGS sequence"/>
</dbReference>
<keyword evidence="3 7" id="KW-0812">Transmembrane</keyword>
<keyword evidence="5 7" id="KW-0472">Membrane</keyword>
<reference evidence="9 10" key="1">
    <citation type="submission" date="2015-09" db="EMBL/GenBank/DDBJ databases">
        <authorList>
            <consortium name="Pathogen Informatics"/>
        </authorList>
    </citation>
    <scope>NUCLEOTIDE SEQUENCE [LARGE SCALE GENOMIC DNA]</scope>
    <source>
        <strain evidence="9 10">2789STDY5608863</strain>
    </source>
</reference>
<feature type="transmembrane region" description="Helical" evidence="7">
    <location>
        <begin position="310"/>
        <end position="336"/>
    </location>
</feature>
<feature type="transmembrane region" description="Helical" evidence="7">
    <location>
        <begin position="409"/>
        <end position="429"/>
    </location>
</feature>
<evidence type="ECO:0000256" key="4">
    <source>
        <dbReference type="ARBA" id="ARBA00022989"/>
    </source>
</evidence>
<evidence type="ECO:0000256" key="5">
    <source>
        <dbReference type="ARBA" id="ARBA00023136"/>
    </source>
</evidence>